<evidence type="ECO:0000256" key="1">
    <source>
        <dbReference type="ARBA" id="ARBA00010646"/>
    </source>
</evidence>
<dbReference type="InterPro" id="IPR017853">
    <property type="entry name" value="GH"/>
</dbReference>
<dbReference type="InterPro" id="IPR002053">
    <property type="entry name" value="Glyco_hydro_25"/>
</dbReference>
<proteinExistence type="inferred from homology"/>
<feature type="domain" description="DUF5776" evidence="6">
    <location>
        <begin position="621"/>
        <end position="685"/>
    </location>
</feature>
<dbReference type="SUPFAM" id="SSF51445">
    <property type="entry name" value="(Trans)glycosidases"/>
    <property type="match status" value="1"/>
</dbReference>
<dbReference type="RefSeq" id="WP_373865787.1">
    <property type="nucleotide sequence ID" value="NZ_BJWA01000003.1"/>
</dbReference>
<feature type="chain" id="PRO_5046967285" description="DUF5776 domain-containing protein" evidence="5">
    <location>
        <begin position="39"/>
        <end position="911"/>
    </location>
</feature>
<keyword evidence="3" id="KW-0326">Glycosidase</keyword>
<dbReference type="PANTHER" id="PTHR34135:SF2">
    <property type="entry name" value="LYSOZYME"/>
    <property type="match status" value="1"/>
</dbReference>
<evidence type="ECO:0000256" key="4">
    <source>
        <dbReference type="SAM" id="MobiDB-lite"/>
    </source>
</evidence>
<dbReference type="Gene3D" id="3.20.20.80">
    <property type="entry name" value="Glycosidases"/>
    <property type="match status" value="1"/>
</dbReference>
<keyword evidence="5" id="KW-0732">Signal</keyword>
<keyword evidence="2" id="KW-0378">Hydrolase</keyword>
<feature type="domain" description="DUF5776" evidence="6">
    <location>
        <begin position="399"/>
        <end position="463"/>
    </location>
</feature>
<keyword evidence="8" id="KW-1185">Reference proteome</keyword>
<dbReference type="PROSITE" id="PS51904">
    <property type="entry name" value="GLYCOSYL_HYDROL_F25_2"/>
    <property type="match status" value="1"/>
</dbReference>
<evidence type="ECO:0000256" key="2">
    <source>
        <dbReference type="ARBA" id="ARBA00022801"/>
    </source>
</evidence>
<sequence length="911" mass="100859">MVKKNTRMLPRKISIKKILSGTLLCTMLLNGFAPSMSANEIQFSKAKTGKDISAVQQSDTTTEDTAGSTSSSSTENVEESTATTETISESSTTTDESSESVENSSTTTETGDSSSTTESSSTNQETTESTDEAAKQQSTEDVEVGKQGTNHKKGTYAMQSGGISLRAASVIDKVYANNPNLPGKHFIDVASWNGNISVAEYQKIKSYGVTSVSVKLTEGTSYTNPYAENQINNAKAAGLTVSAYHYSLYTSAQTAQAEANYFADAANRLGLNKNTIMFNDAEDPTLINNGRDAHNNSLAFNRQLQAKGFSNAALYIGKYWITNGYINTSAFGKDRVWVAQYPYSPDQSMQWNNDHGAWQWSSNMHFPGIANYENRPFDISMSYSAFFSAPNPGPDLSKYYTTNPGRVIVKQDDNFYNDVNFTDPGLRVKKNTLVTVKSIQTTASGIPRLYTDKGYLTANKSYVVAAQSNIDSYFTTNPKKVRLKADDYYYADTDFKQRLNKVSKGTIVEVEDLAYTQSGIFRLKTKNGYLTANKNIVEQFLEMSDLYYTANPGQIITLKNDQYYKDVEFSTAGESVPTGTVIKVTGIEKTKSGIPRLKTNKGYYTANKDYVIATVSGIDNYYTMRPTQVVLKANDAYYRDPEFLHKGASVNKGTLVNVTGVEYRENAVPRLITPKGYLTANKSYVQEVPSNINDYYYSNINQVVMKKNDSYYKDVSFSQKGDPVLKDEVIKVQDIVFTTSGIPRLKTAKGYVTANKSYVMTLVSNSDNYFIENPRKIIMLKEDRYYSDLAFNNPGATIPKGRVIDVLGVEFTTTGVPRLKTANGYITANKTYVTAAANSNNNYFVTNPNKVQLLVDDHYYKDLNFTQKGNAIKKGTILTIEGIEYTASGMPRLKTADGYITANQAYVKKVN</sequence>
<feature type="region of interest" description="Disordered" evidence="4">
    <location>
        <begin position="47"/>
        <end position="155"/>
    </location>
</feature>
<dbReference type="SMART" id="SM00641">
    <property type="entry name" value="Glyco_25"/>
    <property type="match status" value="1"/>
</dbReference>
<name>A0ABQ0VAM4_ENTMU</name>
<comment type="similarity">
    <text evidence="1">Belongs to the glycosyl hydrolase 25 family.</text>
</comment>
<feature type="compositionally biased region" description="Low complexity" evidence="4">
    <location>
        <begin position="58"/>
        <end position="127"/>
    </location>
</feature>
<evidence type="ECO:0000256" key="3">
    <source>
        <dbReference type="ARBA" id="ARBA00023295"/>
    </source>
</evidence>
<dbReference type="GeneID" id="60998754"/>
<dbReference type="PANTHER" id="PTHR34135">
    <property type="entry name" value="LYSOZYME"/>
    <property type="match status" value="1"/>
</dbReference>
<evidence type="ECO:0000313" key="7">
    <source>
        <dbReference type="EMBL" id="GEL79533.1"/>
    </source>
</evidence>
<dbReference type="Proteomes" id="UP000321175">
    <property type="component" value="Unassembled WGS sequence"/>
</dbReference>
<organism evidence="7 8">
    <name type="scientific">Enterococcus mundtii</name>
    <dbReference type="NCBI Taxonomy" id="53346"/>
    <lineage>
        <taxon>Bacteria</taxon>
        <taxon>Bacillati</taxon>
        <taxon>Bacillota</taxon>
        <taxon>Bacilli</taxon>
        <taxon>Lactobacillales</taxon>
        <taxon>Enterococcaceae</taxon>
        <taxon>Enterococcus</taxon>
    </lineage>
</organism>
<dbReference type="Pfam" id="PF19087">
    <property type="entry name" value="DUF5776"/>
    <property type="match status" value="7"/>
</dbReference>
<dbReference type="EMBL" id="BJWA01000003">
    <property type="protein sequence ID" value="GEL79533.1"/>
    <property type="molecule type" value="Genomic_DNA"/>
</dbReference>
<evidence type="ECO:0000259" key="6">
    <source>
        <dbReference type="Pfam" id="PF19087"/>
    </source>
</evidence>
<evidence type="ECO:0000256" key="5">
    <source>
        <dbReference type="SAM" id="SignalP"/>
    </source>
</evidence>
<dbReference type="Pfam" id="PF01183">
    <property type="entry name" value="Glyco_hydro_25"/>
    <property type="match status" value="1"/>
</dbReference>
<accession>A0ABQ0VAM4</accession>
<feature type="domain" description="DUF5776" evidence="6">
    <location>
        <begin position="473"/>
        <end position="537"/>
    </location>
</feature>
<evidence type="ECO:0000313" key="8">
    <source>
        <dbReference type="Proteomes" id="UP000321175"/>
    </source>
</evidence>
<gene>
    <name evidence="7" type="ORF">EMU01_06770</name>
</gene>
<feature type="domain" description="DUF5776" evidence="6">
    <location>
        <begin position="769"/>
        <end position="833"/>
    </location>
</feature>
<feature type="domain" description="DUF5776" evidence="6">
    <location>
        <begin position="843"/>
        <end position="907"/>
    </location>
</feature>
<protein>
    <recommendedName>
        <fullName evidence="6">DUF5776 domain-containing protein</fullName>
    </recommendedName>
</protein>
<dbReference type="InterPro" id="IPR044081">
    <property type="entry name" value="DUF5776"/>
</dbReference>
<feature type="domain" description="DUF5776" evidence="6">
    <location>
        <begin position="695"/>
        <end position="759"/>
    </location>
</feature>
<feature type="signal peptide" evidence="5">
    <location>
        <begin position="1"/>
        <end position="38"/>
    </location>
</feature>
<comment type="caution">
    <text evidence="7">The sequence shown here is derived from an EMBL/GenBank/DDBJ whole genome shotgun (WGS) entry which is preliminary data.</text>
</comment>
<dbReference type="InterPro" id="IPR018077">
    <property type="entry name" value="Glyco_hydro_fam25_subgr"/>
</dbReference>
<dbReference type="CDD" id="cd06522">
    <property type="entry name" value="GH25_AtlA-like"/>
    <property type="match status" value="1"/>
</dbReference>
<feature type="domain" description="DUF5776" evidence="6">
    <location>
        <begin position="547"/>
        <end position="611"/>
    </location>
</feature>
<reference evidence="7 8" key="1">
    <citation type="submission" date="2019-07" db="EMBL/GenBank/DDBJ databases">
        <title>Whole genome shotgun sequence of Enterococcus mundtii NBRC 100490.</title>
        <authorList>
            <person name="Hosoyama A."/>
            <person name="Uohara A."/>
            <person name="Ohji S."/>
            <person name="Ichikawa N."/>
        </authorList>
    </citation>
    <scope>NUCLEOTIDE SEQUENCE [LARGE SCALE GENOMIC DNA]</scope>
    <source>
        <strain evidence="7 8">NBRC 100490</strain>
    </source>
</reference>